<dbReference type="PANTHER" id="PTHR23514:SF3">
    <property type="entry name" value="BYPASS OF STOP CODON PROTEIN 6"/>
    <property type="match status" value="1"/>
</dbReference>
<feature type="domain" description="Major facilitator superfamily (MFS) profile" evidence="8">
    <location>
        <begin position="40"/>
        <end position="448"/>
    </location>
</feature>
<keyword evidence="4 7" id="KW-0812">Transmembrane</keyword>
<dbReference type="InterPro" id="IPR036259">
    <property type="entry name" value="MFS_trans_sf"/>
</dbReference>
<dbReference type="Proteomes" id="UP000316968">
    <property type="component" value="Chromosome"/>
</dbReference>
<keyword evidence="6 7" id="KW-0472">Membrane</keyword>
<dbReference type="SUPFAM" id="SSF103473">
    <property type="entry name" value="MFS general substrate transporter"/>
    <property type="match status" value="1"/>
</dbReference>
<dbReference type="AlphaFoldDB" id="A0A4Y6URY9"/>
<feature type="transmembrane region" description="Helical" evidence="7">
    <location>
        <begin position="269"/>
        <end position="292"/>
    </location>
</feature>
<feature type="transmembrane region" description="Helical" evidence="7">
    <location>
        <begin position="130"/>
        <end position="155"/>
    </location>
</feature>
<feature type="transmembrane region" description="Helical" evidence="7">
    <location>
        <begin position="72"/>
        <end position="93"/>
    </location>
</feature>
<comment type="subcellular location">
    <subcellularLocation>
        <location evidence="1">Cell membrane</location>
        <topology evidence="1">Multi-pass membrane protein</topology>
    </subcellularLocation>
</comment>
<keyword evidence="10" id="KW-1185">Reference proteome</keyword>
<evidence type="ECO:0000256" key="3">
    <source>
        <dbReference type="ARBA" id="ARBA00022448"/>
    </source>
</evidence>
<dbReference type="Pfam" id="PF07690">
    <property type="entry name" value="MFS_1"/>
    <property type="match status" value="1"/>
</dbReference>
<reference evidence="9 10" key="1">
    <citation type="submission" date="2019-06" db="EMBL/GenBank/DDBJ databases">
        <title>Saccharibacillus brassicae sp. nov., an endophytic bacterium isolated from Chinese cabbage seeds (Brassica pekinensis).</title>
        <authorList>
            <person name="Jiang L."/>
            <person name="Lee J."/>
            <person name="Kim S.W."/>
        </authorList>
    </citation>
    <scope>NUCLEOTIDE SEQUENCE [LARGE SCALE GENOMIC DNA]</scope>
    <source>
        <strain evidence="10">KCTC 43072 / ATSA2</strain>
    </source>
</reference>
<organism evidence="9 10">
    <name type="scientific">Saccharibacillus brassicae</name>
    <dbReference type="NCBI Taxonomy" id="2583377"/>
    <lineage>
        <taxon>Bacteria</taxon>
        <taxon>Bacillati</taxon>
        <taxon>Bacillota</taxon>
        <taxon>Bacilli</taxon>
        <taxon>Bacillales</taxon>
        <taxon>Paenibacillaceae</taxon>
        <taxon>Saccharibacillus</taxon>
    </lineage>
</organism>
<evidence type="ECO:0000256" key="4">
    <source>
        <dbReference type="ARBA" id="ARBA00022692"/>
    </source>
</evidence>
<dbReference type="InterPro" id="IPR011701">
    <property type="entry name" value="MFS"/>
</dbReference>
<feature type="transmembrane region" description="Helical" evidence="7">
    <location>
        <begin position="360"/>
        <end position="383"/>
    </location>
</feature>
<feature type="transmembrane region" description="Helical" evidence="7">
    <location>
        <begin position="193"/>
        <end position="211"/>
    </location>
</feature>
<evidence type="ECO:0000259" key="8">
    <source>
        <dbReference type="PROSITE" id="PS50850"/>
    </source>
</evidence>
<dbReference type="OrthoDB" id="1674541at2"/>
<evidence type="ECO:0000256" key="7">
    <source>
        <dbReference type="SAM" id="Phobius"/>
    </source>
</evidence>
<dbReference type="Gene3D" id="1.20.1250.20">
    <property type="entry name" value="MFS general substrate transporter like domains"/>
    <property type="match status" value="2"/>
</dbReference>
<evidence type="ECO:0000256" key="6">
    <source>
        <dbReference type="ARBA" id="ARBA00023136"/>
    </source>
</evidence>
<feature type="transmembrane region" description="Helical" evidence="7">
    <location>
        <begin position="304"/>
        <end position="325"/>
    </location>
</feature>
<feature type="transmembrane region" description="Helical" evidence="7">
    <location>
        <begin position="40"/>
        <end position="66"/>
    </location>
</feature>
<evidence type="ECO:0000313" key="10">
    <source>
        <dbReference type="Proteomes" id="UP000316968"/>
    </source>
</evidence>
<feature type="transmembrane region" description="Helical" evidence="7">
    <location>
        <begin position="337"/>
        <end position="354"/>
    </location>
</feature>
<feature type="transmembrane region" description="Helical" evidence="7">
    <location>
        <begin position="167"/>
        <end position="187"/>
    </location>
</feature>
<dbReference type="InterPro" id="IPR051788">
    <property type="entry name" value="MFS_Transporter"/>
</dbReference>
<dbReference type="EMBL" id="CP041217">
    <property type="protein sequence ID" value="QDH20423.1"/>
    <property type="molecule type" value="Genomic_DNA"/>
</dbReference>
<evidence type="ECO:0000256" key="2">
    <source>
        <dbReference type="ARBA" id="ARBA00008335"/>
    </source>
</evidence>
<comment type="similarity">
    <text evidence="2">Belongs to the major facilitator superfamily.</text>
</comment>
<dbReference type="GO" id="GO:0022857">
    <property type="term" value="F:transmembrane transporter activity"/>
    <property type="evidence" value="ECO:0007669"/>
    <property type="project" value="InterPro"/>
</dbReference>
<dbReference type="GO" id="GO:0005886">
    <property type="term" value="C:plasma membrane"/>
    <property type="evidence" value="ECO:0007669"/>
    <property type="project" value="UniProtKB-SubCell"/>
</dbReference>
<sequence>MNRSFGSICCVEYKPFSAKRRDNPGVYKNRRRTEYRLKKLVWMGSLFYLLMGFIKVTVASIITVLLPLYDRVYTDAGALIFIEFGASIFGMLIQPWLANRMSKKTMLHIGAWGVAASYLLIAFLPPWPLLLAGFALAGFLGGIIESVIAAVILDGLQSNAAIAMSRLEVAFGVGSLILPLTIGMLIVSGLWNYALFGIAAYCVFLSLFVRFTRFGDAEPLFVPAHRAEVPSAVPAGAASSGPVGAVVAAAATHHPSAGKKRLLRTSGALMLPAFILLFFFYGATDIGLVNYLPSLMLETGMADAATAPISVTVFWAAMIAGRMFAGYEAEKLGYRKYLFIHWGGMIVLLSLFALNRSAAVGYVLIVLLGLTLSGLYVVTLVYAKTLMPRNVARNTSILMAGCAVGGGLFSVTAGRMLDALPPSYVQWTMAGIALLSLLTYVVYAKEQRSERASDMVRA</sequence>
<name>A0A4Y6URY9_SACBS</name>
<dbReference type="InterPro" id="IPR020846">
    <property type="entry name" value="MFS_dom"/>
</dbReference>
<accession>A0A4Y6URY9</accession>
<evidence type="ECO:0000313" key="9">
    <source>
        <dbReference type="EMBL" id="QDH20423.1"/>
    </source>
</evidence>
<dbReference type="KEGG" id="saca:FFV09_05855"/>
<keyword evidence="5 7" id="KW-1133">Transmembrane helix</keyword>
<feature type="transmembrane region" description="Helical" evidence="7">
    <location>
        <begin position="424"/>
        <end position="443"/>
    </location>
</feature>
<dbReference type="PROSITE" id="PS50850">
    <property type="entry name" value="MFS"/>
    <property type="match status" value="1"/>
</dbReference>
<feature type="transmembrane region" description="Helical" evidence="7">
    <location>
        <begin position="395"/>
        <end position="412"/>
    </location>
</feature>
<proteinExistence type="inferred from homology"/>
<gene>
    <name evidence="9" type="ORF">FFV09_05855</name>
</gene>
<evidence type="ECO:0000256" key="5">
    <source>
        <dbReference type="ARBA" id="ARBA00022989"/>
    </source>
</evidence>
<feature type="transmembrane region" description="Helical" evidence="7">
    <location>
        <begin position="105"/>
        <end position="124"/>
    </location>
</feature>
<keyword evidence="3" id="KW-0813">Transport</keyword>
<evidence type="ECO:0000256" key="1">
    <source>
        <dbReference type="ARBA" id="ARBA00004651"/>
    </source>
</evidence>
<protein>
    <submittedName>
        <fullName evidence="9">MFS transporter</fullName>
    </submittedName>
</protein>
<dbReference type="PANTHER" id="PTHR23514">
    <property type="entry name" value="BYPASS OF STOP CODON PROTEIN 6"/>
    <property type="match status" value="1"/>
</dbReference>